<feature type="binding site" description="axial binding residue" evidence="5">
    <location>
        <position position="508"/>
    </location>
    <ligand>
        <name>heme</name>
        <dbReference type="ChEBI" id="CHEBI:30413"/>
    </ligand>
    <ligandPart>
        <name>Fe</name>
        <dbReference type="ChEBI" id="CHEBI:18248"/>
    </ligandPart>
</feature>
<organism evidence="7 8">
    <name type="scientific">Coleophoma cylindrospora</name>
    <dbReference type="NCBI Taxonomy" id="1849047"/>
    <lineage>
        <taxon>Eukaryota</taxon>
        <taxon>Fungi</taxon>
        <taxon>Dikarya</taxon>
        <taxon>Ascomycota</taxon>
        <taxon>Pezizomycotina</taxon>
        <taxon>Leotiomycetes</taxon>
        <taxon>Helotiales</taxon>
        <taxon>Dermateaceae</taxon>
        <taxon>Coleophoma</taxon>
    </lineage>
</organism>
<protein>
    <submittedName>
        <fullName evidence="7">Cytochrome P450 monooxygenase-like protein</fullName>
    </submittedName>
</protein>
<evidence type="ECO:0000256" key="6">
    <source>
        <dbReference type="RuleBase" id="RU000461"/>
    </source>
</evidence>
<keyword evidence="3 5" id="KW-0479">Metal-binding</keyword>
<dbReference type="PRINTS" id="PR00385">
    <property type="entry name" value="P450"/>
</dbReference>
<evidence type="ECO:0000256" key="4">
    <source>
        <dbReference type="ARBA" id="ARBA00023004"/>
    </source>
</evidence>
<dbReference type="CDD" id="cd11070">
    <property type="entry name" value="CYP56-like"/>
    <property type="match status" value="1"/>
</dbReference>
<dbReference type="EMBL" id="PDLM01000013">
    <property type="protein sequence ID" value="RDW63757.1"/>
    <property type="molecule type" value="Genomic_DNA"/>
</dbReference>
<dbReference type="Gene3D" id="1.10.630.10">
    <property type="entry name" value="Cytochrome P450"/>
    <property type="match status" value="1"/>
</dbReference>
<accession>A0A3D8QPP3</accession>
<comment type="cofactor">
    <cofactor evidence="1 5">
        <name>heme</name>
        <dbReference type="ChEBI" id="CHEBI:30413"/>
    </cofactor>
</comment>
<comment type="similarity">
    <text evidence="2 6">Belongs to the cytochrome P450 family.</text>
</comment>
<keyword evidence="5 6" id="KW-0349">Heme</keyword>
<dbReference type="Pfam" id="PF00067">
    <property type="entry name" value="p450"/>
    <property type="match status" value="1"/>
</dbReference>
<dbReference type="GO" id="GO:0016705">
    <property type="term" value="F:oxidoreductase activity, acting on paired donors, with incorporation or reduction of molecular oxygen"/>
    <property type="evidence" value="ECO:0007669"/>
    <property type="project" value="InterPro"/>
</dbReference>
<keyword evidence="8" id="KW-1185">Reference proteome</keyword>
<evidence type="ECO:0000256" key="1">
    <source>
        <dbReference type="ARBA" id="ARBA00001971"/>
    </source>
</evidence>
<evidence type="ECO:0000256" key="3">
    <source>
        <dbReference type="ARBA" id="ARBA00022723"/>
    </source>
</evidence>
<dbReference type="Proteomes" id="UP000256645">
    <property type="component" value="Unassembled WGS sequence"/>
</dbReference>
<proteinExistence type="inferred from homology"/>
<dbReference type="GO" id="GO:0005506">
    <property type="term" value="F:iron ion binding"/>
    <property type="evidence" value="ECO:0007669"/>
    <property type="project" value="InterPro"/>
</dbReference>
<dbReference type="AlphaFoldDB" id="A0A3D8QPP3"/>
<dbReference type="SUPFAM" id="SSF48264">
    <property type="entry name" value="Cytochrome P450"/>
    <property type="match status" value="1"/>
</dbReference>
<dbReference type="InterPro" id="IPR002401">
    <property type="entry name" value="Cyt_P450_E_grp-I"/>
</dbReference>
<evidence type="ECO:0000256" key="2">
    <source>
        <dbReference type="ARBA" id="ARBA00010617"/>
    </source>
</evidence>
<dbReference type="GO" id="GO:0004497">
    <property type="term" value="F:monooxygenase activity"/>
    <property type="evidence" value="ECO:0007669"/>
    <property type="project" value="UniProtKB-KW"/>
</dbReference>
<dbReference type="OrthoDB" id="1470350at2759"/>
<name>A0A3D8QPP3_9HELO</name>
<sequence>MPPFLAIVVAVIAIYASSLAYRLLQNLYYAKKSGFPYLVIPWDQDQIIWVLISVPLRPWLHKNLPTWIYNRLALTIYGFEFYEGLRPYQRYAAPQGNDKSFALVTVGNFEISTCDPEVVTEVMRRVKDFQQVELSALIMKVFGQNLLISDGDAWARQRKVVASTINERISRTVFNESLHQTNGLLDEVLSSDGQGETNRLFDMMKKITINVISGAGMGANIKWNDDANEKPRPGFKMTYIDAVKQVLQSLTGPVLLPKWFLANYPSFLPGYHDLNQLSYAMEEFPTHTWDLLNRERQRGLDAHGETRSNIIAQLLQANQLGDGEKSSAKALSDDEVMGNLFIFTAAGFETTVNTLSFALVLLCRYPQWQEWMCEEIDQILPADSTQELDYTAIFPKATRVLACMLETLRHFAPLIHISRETKVAQTIQTSRGSFYIPPKTTIHMNAGALHIDPAVWRNLNLAEGEAKSENDELLFRPTRWFNPPTESQPMFQPPKGSYVPWSGGPRVCPGQKMAQVEFTAIFLKLFRQHRIEAVPLKSASGELETRAQIESRLDAQMKESIMKPALQMNNIYDVKDNPDQGLNVRLAKRR</sequence>
<comment type="caution">
    <text evidence="7">The sequence shown here is derived from an EMBL/GenBank/DDBJ whole genome shotgun (WGS) entry which is preliminary data.</text>
</comment>
<evidence type="ECO:0000313" key="7">
    <source>
        <dbReference type="EMBL" id="RDW63757.1"/>
    </source>
</evidence>
<dbReference type="PROSITE" id="PS00086">
    <property type="entry name" value="CYTOCHROME_P450"/>
    <property type="match status" value="1"/>
</dbReference>
<keyword evidence="6" id="KW-0560">Oxidoreductase</keyword>
<keyword evidence="6 7" id="KW-0503">Monooxygenase</keyword>
<dbReference type="PANTHER" id="PTHR24305:SF166">
    <property type="entry name" value="CYTOCHROME P450 12A4, MITOCHONDRIAL-RELATED"/>
    <property type="match status" value="1"/>
</dbReference>
<dbReference type="InterPro" id="IPR036396">
    <property type="entry name" value="Cyt_P450_sf"/>
</dbReference>
<dbReference type="PANTHER" id="PTHR24305">
    <property type="entry name" value="CYTOCHROME P450"/>
    <property type="match status" value="1"/>
</dbReference>
<dbReference type="STRING" id="1849047.A0A3D8QPP3"/>
<dbReference type="PRINTS" id="PR00463">
    <property type="entry name" value="EP450I"/>
</dbReference>
<dbReference type="InterPro" id="IPR001128">
    <property type="entry name" value="Cyt_P450"/>
</dbReference>
<dbReference type="InterPro" id="IPR050121">
    <property type="entry name" value="Cytochrome_P450_monoxygenase"/>
</dbReference>
<keyword evidence="4 5" id="KW-0408">Iron</keyword>
<gene>
    <name evidence="7" type="ORF">BP6252_11302</name>
</gene>
<evidence type="ECO:0000256" key="5">
    <source>
        <dbReference type="PIRSR" id="PIRSR602401-1"/>
    </source>
</evidence>
<reference evidence="7 8" key="1">
    <citation type="journal article" date="2018" name="IMA Fungus">
        <title>IMA Genome-F 9: Draft genome sequence of Annulohypoxylon stygium, Aspergillus mulundensis, Berkeleyomyces basicola (syn. Thielaviopsis basicola), Ceratocystis smalleyi, two Cercospora beticola strains, Coleophoma cylindrospora, Fusarium fracticaudum, Phialophora cf. hyalina, and Morchella septimelata.</title>
        <authorList>
            <person name="Wingfield B.D."/>
            <person name="Bills G.F."/>
            <person name="Dong Y."/>
            <person name="Huang W."/>
            <person name="Nel W.J."/>
            <person name="Swalarsk-Parry B.S."/>
            <person name="Vaghefi N."/>
            <person name="Wilken P.M."/>
            <person name="An Z."/>
            <person name="de Beer Z.W."/>
            <person name="De Vos L."/>
            <person name="Chen L."/>
            <person name="Duong T.A."/>
            <person name="Gao Y."/>
            <person name="Hammerbacher A."/>
            <person name="Kikkert J.R."/>
            <person name="Li Y."/>
            <person name="Li H."/>
            <person name="Li K."/>
            <person name="Li Q."/>
            <person name="Liu X."/>
            <person name="Ma X."/>
            <person name="Naidoo K."/>
            <person name="Pethybridge S.J."/>
            <person name="Sun J."/>
            <person name="Steenkamp E.T."/>
            <person name="van der Nest M.A."/>
            <person name="van Wyk S."/>
            <person name="Wingfield M.J."/>
            <person name="Xiong C."/>
            <person name="Yue Q."/>
            <person name="Zhang X."/>
        </authorList>
    </citation>
    <scope>NUCLEOTIDE SEQUENCE [LARGE SCALE GENOMIC DNA]</scope>
    <source>
        <strain evidence="7 8">BP6252</strain>
    </source>
</reference>
<dbReference type="GO" id="GO:0020037">
    <property type="term" value="F:heme binding"/>
    <property type="evidence" value="ECO:0007669"/>
    <property type="project" value="InterPro"/>
</dbReference>
<dbReference type="InterPro" id="IPR017972">
    <property type="entry name" value="Cyt_P450_CS"/>
</dbReference>
<evidence type="ECO:0000313" key="8">
    <source>
        <dbReference type="Proteomes" id="UP000256645"/>
    </source>
</evidence>